<dbReference type="Proteomes" id="UP000634579">
    <property type="component" value="Unassembled WGS sequence"/>
</dbReference>
<feature type="transmembrane region" description="Helical" evidence="2">
    <location>
        <begin position="129"/>
        <end position="151"/>
    </location>
</feature>
<dbReference type="AlphaFoldDB" id="A0A8I0SF73"/>
<gene>
    <name evidence="3" type="ORF">ITJ42_14095</name>
</gene>
<protein>
    <submittedName>
        <fullName evidence="3">Uncharacterized protein</fullName>
    </submittedName>
</protein>
<organism evidence="3 4">
    <name type="scientific">Clavibacter phaseoli</name>
    <dbReference type="NCBI Taxonomy" id="1734031"/>
    <lineage>
        <taxon>Bacteria</taxon>
        <taxon>Bacillati</taxon>
        <taxon>Actinomycetota</taxon>
        <taxon>Actinomycetes</taxon>
        <taxon>Micrococcales</taxon>
        <taxon>Microbacteriaceae</taxon>
        <taxon>Clavibacter</taxon>
    </lineage>
</organism>
<proteinExistence type="predicted"/>
<accession>A0A8I0SF73</accession>
<evidence type="ECO:0000313" key="3">
    <source>
        <dbReference type="EMBL" id="MBF4632350.1"/>
    </source>
</evidence>
<keyword evidence="4" id="KW-1185">Reference proteome</keyword>
<feature type="region of interest" description="Disordered" evidence="1">
    <location>
        <begin position="88"/>
        <end position="122"/>
    </location>
</feature>
<name>A0A8I0SF73_9MICO</name>
<reference evidence="3 4" key="1">
    <citation type="submission" date="2020-10" db="EMBL/GenBank/DDBJ databases">
        <title>Draft genome sequences of plant-associated actinobacteria.</title>
        <authorList>
            <person name="Tarlachkov S.V."/>
            <person name="Starodumova I.P."/>
            <person name="Dorofeeva L.V."/>
            <person name="Prisyazhnaya N.V."/>
            <person name="Roubtsova T.V."/>
            <person name="Chizhov V.N."/>
            <person name="Nadler S.A."/>
            <person name="Subbotin S.A."/>
            <person name="Evtushenko L.I."/>
        </authorList>
    </citation>
    <scope>NUCLEOTIDE SEQUENCE [LARGE SCALE GENOMIC DNA]</scope>
    <source>
        <strain evidence="3 4">VKM Ac-2886</strain>
    </source>
</reference>
<sequence length="366" mass="38549">MTDPLDAPDVALARRLRDDPEAARRLEELRRSAYGRDGSTAPLVEVPAALRARTGYEEAELPAPLVALLAEEARLVDEGAALLAAERPATATADSADASDASDASGDDRLTDDPVPAPSRRRALRRGPLAGLVAGVLVLVGLGVASAAGAFDAGRTTASPPTSEDVGSAVTSTATPRGQAMGTPDGRRGSAVPDFTADPPVRVPLTDAEVAEDLRVRADEAWGSVLAQQPDAVRPDVRTERVVDEADYVEQQVACLRAAGITASAIGKDSYSLTDADPVTVYTCQVRFPQRDAGPRTDAELAYIHDYYVSFLLPCYAAEGRPYVGEVPAVDDFIAAARAEQPWAPFPDAMDQQLSTACPELPAAYR</sequence>
<feature type="compositionally biased region" description="Low complexity" evidence="1">
    <location>
        <begin position="88"/>
        <end position="104"/>
    </location>
</feature>
<comment type="caution">
    <text evidence="3">The sequence shown here is derived from an EMBL/GenBank/DDBJ whole genome shotgun (WGS) entry which is preliminary data.</text>
</comment>
<dbReference type="RefSeq" id="WP_194675974.1">
    <property type="nucleotide sequence ID" value="NZ_JADKRP010000004.1"/>
</dbReference>
<evidence type="ECO:0000256" key="2">
    <source>
        <dbReference type="SAM" id="Phobius"/>
    </source>
</evidence>
<feature type="region of interest" description="Disordered" evidence="1">
    <location>
        <begin position="154"/>
        <end position="201"/>
    </location>
</feature>
<keyword evidence="2" id="KW-0472">Membrane</keyword>
<keyword evidence="2" id="KW-1133">Transmembrane helix</keyword>
<keyword evidence="2" id="KW-0812">Transmembrane</keyword>
<evidence type="ECO:0000313" key="4">
    <source>
        <dbReference type="Proteomes" id="UP000634579"/>
    </source>
</evidence>
<evidence type="ECO:0000256" key="1">
    <source>
        <dbReference type="SAM" id="MobiDB-lite"/>
    </source>
</evidence>
<dbReference type="EMBL" id="JADKRP010000004">
    <property type="protein sequence ID" value="MBF4632350.1"/>
    <property type="molecule type" value="Genomic_DNA"/>
</dbReference>